<name>A0A1X0G3W3_MYCNT</name>
<dbReference type="RefSeq" id="WP_083092763.1">
    <property type="nucleotide sequence ID" value="NZ_AP022590.1"/>
</dbReference>
<evidence type="ECO:0000313" key="5">
    <source>
        <dbReference type="Proteomes" id="UP000465812"/>
    </source>
</evidence>
<keyword evidence="5" id="KW-1185">Reference proteome</keyword>
<evidence type="ECO:0000313" key="2">
    <source>
        <dbReference type="EMBL" id="BBY41673.1"/>
    </source>
</evidence>
<gene>
    <name evidence="3" type="ORF">BST30_01920</name>
    <name evidence="1" type="ORF">MMAN_00250</name>
    <name evidence="2" type="ORF">MMAN_58070</name>
</gene>
<protein>
    <submittedName>
        <fullName evidence="3">Uncharacterized protein</fullName>
    </submittedName>
</protein>
<dbReference type="EMBL" id="AP022590">
    <property type="protein sequence ID" value="BBY35891.1"/>
    <property type="molecule type" value="Genomic_DNA"/>
</dbReference>
<dbReference type="EMBL" id="MVHW01000002">
    <property type="protein sequence ID" value="ORB08721.1"/>
    <property type="molecule type" value="Genomic_DNA"/>
</dbReference>
<dbReference type="Proteomes" id="UP000465812">
    <property type="component" value="Chromosome"/>
</dbReference>
<reference evidence="1 5" key="2">
    <citation type="journal article" date="2019" name="Emerg. Microbes Infect.">
        <title>Comprehensive subspecies identification of 175 nontuberculous mycobacteria species based on 7547 genomic profiles.</title>
        <authorList>
            <person name="Matsumoto Y."/>
            <person name="Kinjo T."/>
            <person name="Motooka D."/>
            <person name="Nabeya D."/>
            <person name="Jung N."/>
            <person name="Uechi K."/>
            <person name="Horii T."/>
            <person name="Iida T."/>
            <person name="Fujita J."/>
            <person name="Nakamura S."/>
        </authorList>
    </citation>
    <scope>NUCLEOTIDE SEQUENCE [LARGE SCALE GENOMIC DNA]</scope>
    <source>
        <strain evidence="1 5">JCM 18113</strain>
    </source>
</reference>
<proteinExistence type="predicted"/>
<accession>A0A1X0G3W3</accession>
<sequence length="60" mass="6912">MDEHYLRTMAAHQALIQVSDNPSQFRGVSPSARLMDQAYRAWRDQKYGPAVGMDIMRVPF</sequence>
<dbReference type="Proteomes" id="UP000192760">
    <property type="component" value="Unassembled WGS sequence"/>
</dbReference>
<dbReference type="EMBL" id="AP022590">
    <property type="protein sequence ID" value="BBY41673.1"/>
    <property type="molecule type" value="Genomic_DNA"/>
</dbReference>
<dbReference type="STRING" id="560555.BST30_01920"/>
<evidence type="ECO:0000313" key="4">
    <source>
        <dbReference type="Proteomes" id="UP000192760"/>
    </source>
</evidence>
<organism evidence="3 4">
    <name type="scientific">Mycobacterium mantenii</name>
    <dbReference type="NCBI Taxonomy" id="560555"/>
    <lineage>
        <taxon>Bacteria</taxon>
        <taxon>Bacillati</taxon>
        <taxon>Actinomycetota</taxon>
        <taxon>Actinomycetes</taxon>
        <taxon>Mycobacteriales</taxon>
        <taxon>Mycobacteriaceae</taxon>
        <taxon>Mycobacterium</taxon>
        <taxon>Mycobacterium avium complex (MAC)</taxon>
    </lineage>
</organism>
<evidence type="ECO:0000313" key="1">
    <source>
        <dbReference type="EMBL" id="BBY35891.1"/>
    </source>
</evidence>
<evidence type="ECO:0000313" key="3">
    <source>
        <dbReference type="EMBL" id="ORB08721.1"/>
    </source>
</evidence>
<reference evidence="3 4" key="1">
    <citation type="submission" date="2017-02" db="EMBL/GenBank/DDBJ databases">
        <title>The new phylogeny of genus Mycobacterium.</title>
        <authorList>
            <person name="Tortoli E."/>
            <person name="Trovato A."/>
            <person name="Cirillo D.M."/>
        </authorList>
    </citation>
    <scope>NUCLEOTIDE SEQUENCE [LARGE SCALE GENOMIC DNA]</scope>
    <source>
        <strain evidence="3 4">DSM 45255</strain>
    </source>
</reference>
<dbReference type="AlphaFoldDB" id="A0A1X0G3W3"/>
<reference evidence="1" key="3">
    <citation type="submission" date="2020-02" db="EMBL/GenBank/DDBJ databases">
        <authorList>
            <person name="Matsumoto Y."/>
            <person name="Motooka D."/>
            <person name="Nakamura S."/>
        </authorList>
    </citation>
    <scope>NUCLEOTIDE SEQUENCE</scope>
    <source>
        <strain evidence="1">JCM 18113</strain>
    </source>
</reference>